<reference evidence="1" key="1">
    <citation type="submission" date="2020-10" db="EMBL/GenBank/DDBJ databases">
        <title>Genomic Encyclopedia of Type Strains, Phase IV (KMG-IV): sequencing the most valuable type-strain genomes for metagenomic binning, comparative biology and taxonomic classification.</title>
        <authorList>
            <person name="Goeker M."/>
        </authorList>
    </citation>
    <scope>NUCLEOTIDE SEQUENCE</scope>
    <source>
        <strain evidence="1">DSM 13886</strain>
    </source>
</reference>
<dbReference type="AlphaFoldDB" id="A0A927RD79"/>
<keyword evidence="2" id="KW-1185">Reference proteome</keyword>
<comment type="caution">
    <text evidence="1">The sequence shown here is derived from an EMBL/GenBank/DDBJ whole genome shotgun (WGS) entry which is preliminary data.</text>
</comment>
<sequence>MDLLSLLERVIPIDGQEKKMIAFYISRSDGKGTYPERRAALITKILKEEANIVFLCGEDSPDAPNGLETISFIGQIGLLKTLRDIRPDLLLRDSGSTIQEEVEKVREFVPSIIHFDDFGDGAKSADLVFQTLYTDSFNNSIDHYIVGTESFIADEELASFKQIGLRKDRPGSLPHLIISFGDEDEGNLTYRALRHMLQLQIPLKVTVLVGERYAHDTSTLRMMALGRRNTTILEHSNRFAEVCASGDIVLCASGYMPYEVAVMGIPCVVLAQNDFEVSLAFPKEQHGFIHLGLGRKVKQSSLLNAIMEPLLHEPLRKKAIARQTALGLGDGKDAVCEAIRYILEYPKRQTGEAIGKETSDMLH</sequence>
<name>A0A927RD79_9BACL</name>
<protein>
    <submittedName>
        <fullName evidence="1">Spore coat polysaccharide biosynthesis predicted glycosyltransferase SpsG</fullName>
    </submittedName>
</protein>
<dbReference type="SUPFAM" id="SSF53756">
    <property type="entry name" value="UDP-Glycosyltransferase/glycogen phosphorylase"/>
    <property type="match status" value="1"/>
</dbReference>
<evidence type="ECO:0000313" key="2">
    <source>
        <dbReference type="Proteomes" id="UP000658225"/>
    </source>
</evidence>
<accession>A0A927RD79</accession>
<dbReference type="RefSeq" id="WP_192598838.1">
    <property type="nucleotide sequence ID" value="NZ_JADBEL010000011.1"/>
</dbReference>
<dbReference type="Gene3D" id="3.40.50.2000">
    <property type="entry name" value="Glycogen Phosphorylase B"/>
    <property type="match status" value="1"/>
</dbReference>
<organism evidence="1 2">
    <name type="scientific">Sporosarcina limicola</name>
    <dbReference type="NCBI Taxonomy" id="34101"/>
    <lineage>
        <taxon>Bacteria</taxon>
        <taxon>Bacillati</taxon>
        <taxon>Bacillota</taxon>
        <taxon>Bacilli</taxon>
        <taxon>Bacillales</taxon>
        <taxon>Caryophanaceae</taxon>
        <taxon>Sporosarcina</taxon>
    </lineage>
</organism>
<gene>
    <name evidence="1" type="ORF">H4683_002189</name>
</gene>
<dbReference type="Proteomes" id="UP000658225">
    <property type="component" value="Unassembled WGS sequence"/>
</dbReference>
<proteinExistence type="predicted"/>
<dbReference type="EMBL" id="JADBEL010000011">
    <property type="protein sequence ID" value="MBE1555090.1"/>
    <property type="molecule type" value="Genomic_DNA"/>
</dbReference>
<evidence type="ECO:0000313" key="1">
    <source>
        <dbReference type="EMBL" id="MBE1555090.1"/>
    </source>
</evidence>